<dbReference type="EMBL" id="JBHFNQ010000013">
    <property type="protein sequence ID" value="MFB2875581.1"/>
    <property type="molecule type" value="Genomic_DNA"/>
</dbReference>
<accession>A0ABV4WYJ0</accession>
<organism evidence="1 2">
    <name type="scientific">Floridaenema aerugineum BLCC-F46</name>
    <dbReference type="NCBI Taxonomy" id="3153654"/>
    <lineage>
        <taxon>Bacteria</taxon>
        <taxon>Bacillati</taxon>
        <taxon>Cyanobacteriota</taxon>
        <taxon>Cyanophyceae</taxon>
        <taxon>Oscillatoriophycideae</taxon>
        <taxon>Aerosakkonematales</taxon>
        <taxon>Aerosakkonemataceae</taxon>
        <taxon>Floridanema</taxon>
        <taxon>Floridanema aerugineum</taxon>
    </lineage>
</organism>
<proteinExistence type="predicted"/>
<dbReference type="Proteomes" id="UP001576774">
    <property type="component" value="Unassembled WGS sequence"/>
</dbReference>
<dbReference type="RefSeq" id="WP_413268738.1">
    <property type="nucleotide sequence ID" value="NZ_JBHFNQ010000013.1"/>
</dbReference>
<comment type="caution">
    <text evidence="1">The sequence shown here is derived from an EMBL/GenBank/DDBJ whole genome shotgun (WGS) entry which is preliminary data.</text>
</comment>
<reference evidence="1 2" key="1">
    <citation type="submission" date="2024-09" db="EMBL/GenBank/DDBJ databases">
        <title>Floridaenema gen nov. (Aerosakkonemataceae, Aerosakkonematales ord. nov., Cyanobacteria) from benthic tropical and subtropical fresh waters, with the description of four new species.</title>
        <authorList>
            <person name="Moretto J.A."/>
            <person name="Berthold D.E."/>
            <person name="Lefler F.W."/>
            <person name="Huang I.-S."/>
            <person name="Laughinghouse H. IV."/>
        </authorList>
    </citation>
    <scope>NUCLEOTIDE SEQUENCE [LARGE SCALE GENOMIC DNA]</scope>
    <source>
        <strain evidence="1 2">BLCC-F46</strain>
    </source>
</reference>
<evidence type="ECO:0000313" key="2">
    <source>
        <dbReference type="Proteomes" id="UP001576774"/>
    </source>
</evidence>
<evidence type="ECO:0000313" key="1">
    <source>
        <dbReference type="EMBL" id="MFB2875581.1"/>
    </source>
</evidence>
<protein>
    <submittedName>
        <fullName evidence="1">Uncharacterized protein</fullName>
    </submittedName>
</protein>
<name>A0ABV4WYJ0_9CYAN</name>
<keyword evidence="2" id="KW-1185">Reference proteome</keyword>
<sequence length="70" mass="7975">MPIHHFLLHLIKVLKTNYETHIDREYPVLVNIFVGAKHSGSKSLFLINSLSTGMLRPYQIGMLPIDTSID</sequence>
<gene>
    <name evidence="1" type="ORF">ACE1CC_01680</name>
</gene>